<dbReference type="NCBIfam" id="TIGR00167">
    <property type="entry name" value="cbbA"/>
    <property type="match status" value="1"/>
</dbReference>
<comment type="cofactor">
    <cofactor evidence="1">
        <name>Zn(2+)</name>
        <dbReference type="ChEBI" id="CHEBI:29105"/>
    </cofactor>
</comment>
<dbReference type="GO" id="GO:0016832">
    <property type="term" value="F:aldehyde-lyase activity"/>
    <property type="evidence" value="ECO:0007669"/>
    <property type="project" value="InterPro"/>
</dbReference>
<evidence type="ECO:0000313" key="2">
    <source>
        <dbReference type="EMBL" id="HGS86747.1"/>
    </source>
</evidence>
<dbReference type="GO" id="GO:0005975">
    <property type="term" value="P:carbohydrate metabolic process"/>
    <property type="evidence" value="ECO:0007669"/>
    <property type="project" value="InterPro"/>
</dbReference>
<dbReference type="AlphaFoldDB" id="A0A7C4Q0Y0"/>
<dbReference type="Gene3D" id="3.20.20.70">
    <property type="entry name" value="Aldolase class I"/>
    <property type="match status" value="1"/>
</dbReference>
<sequence>MLVSLKNLLSEAERGNYAVIAPDFPTLEVADALLRCAEQHNAPLALSFSPSLKPYAGVTDFAHFIRMVREMAVQANIPVALHLDHAYRMEDIEEAIRLGFTSVMMDASTEPWEVNVERTRQVVELAHPLGISVEAELGHVASSGRYLTADSQQGWLTDPQEAAEFVQLTGIDALAVAIGTVHGLYAGEPNLDFERLKNIRERVSVPLVLHGSSGTGEQKLRRCVEMGIRKINVYSDLMKAIIQSARGLLADSEADPLDFIKEQRNAVNRVLSEYLAVSGSMGKAHLSQISIKNRVRALFSQGYTCAEAVYLAFAEREGFYSDAAMKFQSLLGGGICSQGGMCGALFGGLAVIAARQSSVQGADRISRSQANSTGTKLIDAFNRRHSSVYCIDLTGTNFQDAEQVKRFVENNVVEKACLPALMSVTDWLLEMRA</sequence>
<dbReference type="Pfam" id="PF01116">
    <property type="entry name" value="F_bP_aldolase"/>
    <property type="match status" value="1"/>
</dbReference>
<dbReference type="PROSITE" id="PS00602">
    <property type="entry name" value="ALDOLASE_CLASS_II_1"/>
    <property type="match status" value="1"/>
</dbReference>
<evidence type="ECO:0000256" key="1">
    <source>
        <dbReference type="ARBA" id="ARBA00001947"/>
    </source>
</evidence>
<proteinExistence type="predicted"/>
<dbReference type="SUPFAM" id="SSF51569">
    <property type="entry name" value="Aldolase"/>
    <property type="match status" value="1"/>
</dbReference>
<dbReference type="InterPro" id="IPR013785">
    <property type="entry name" value="Aldolase_TIM"/>
</dbReference>
<dbReference type="InterPro" id="IPR050246">
    <property type="entry name" value="Class_II_FBP_aldolase"/>
</dbReference>
<comment type="caution">
    <text evidence="2">The sequence shown here is derived from an EMBL/GenBank/DDBJ whole genome shotgun (WGS) entry which is preliminary data.</text>
</comment>
<protein>
    <submittedName>
        <fullName evidence="2">Ketose-bisphosphate aldolase</fullName>
    </submittedName>
</protein>
<accession>A0A7C4Q0Y0</accession>
<dbReference type="CDD" id="cd00947">
    <property type="entry name" value="TBP_aldolase_IIB"/>
    <property type="match status" value="1"/>
</dbReference>
<organism evidence="2">
    <name type="scientific">Bellilinea caldifistulae</name>
    <dbReference type="NCBI Taxonomy" id="360411"/>
    <lineage>
        <taxon>Bacteria</taxon>
        <taxon>Bacillati</taxon>
        <taxon>Chloroflexota</taxon>
        <taxon>Anaerolineae</taxon>
        <taxon>Anaerolineales</taxon>
        <taxon>Anaerolineaceae</taxon>
        <taxon>Bellilinea</taxon>
    </lineage>
</organism>
<dbReference type="GO" id="GO:0008270">
    <property type="term" value="F:zinc ion binding"/>
    <property type="evidence" value="ECO:0007669"/>
    <property type="project" value="InterPro"/>
</dbReference>
<gene>
    <name evidence="2" type="ORF">ENT17_03935</name>
</gene>
<dbReference type="PANTHER" id="PTHR30304:SF0">
    <property type="entry name" value="D-TAGATOSE-1,6-BISPHOSPHATE ALDOLASE SUBUNIT GATY-RELATED"/>
    <property type="match status" value="1"/>
</dbReference>
<dbReference type="NCBIfam" id="TIGR01909">
    <property type="entry name" value="C_GCAxxG_C_C"/>
    <property type="match status" value="1"/>
</dbReference>
<dbReference type="PANTHER" id="PTHR30304">
    <property type="entry name" value="D-TAGATOSE-1,6-BISPHOSPHATE ALDOLASE"/>
    <property type="match status" value="1"/>
</dbReference>
<reference evidence="2" key="1">
    <citation type="journal article" date="2020" name="mSystems">
        <title>Genome- and Community-Level Interaction Insights into Carbon Utilization and Element Cycling Functions of Hydrothermarchaeota in Hydrothermal Sediment.</title>
        <authorList>
            <person name="Zhou Z."/>
            <person name="Liu Y."/>
            <person name="Xu W."/>
            <person name="Pan J."/>
            <person name="Luo Z.H."/>
            <person name="Li M."/>
        </authorList>
    </citation>
    <scope>NUCLEOTIDE SEQUENCE [LARGE SCALE GENOMIC DNA]</scope>
    <source>
        <strain evidence="2">SpSt-556</strain>
    </source>
</reference>
<name>A0A7C4Q0Y0_9CHLR</name>
<dbReference type="Pfam" id="PF09719">
    <property type="entry name" value="C_GCAxxG_C_C"/>
    <property type="match status" value="1"/>
</dbReference>
<dbReference type="EMBL" id="DSXR01000048">
    <property type="protein sequence ID" value="HGS86747.1"/>
    <property type="molecule type" value="Genomic_DNA"/>
</dbReference>
<dbReference type="InterPro" id="IPR000771">
    <property type="entry name" value="FBA_II"/>
</dbReference>
<dbReference type="InterPro" id="IPR010181">
    <property type="entry name" value="CGCAxxGCC_motif"/>
</dbReference>